<name>A0A8H4R453_9AGAR</name>
<dbReference type="EMBL" id="JAACJL010000002">
    <property type="protein sequence ID" value="KAF4622441.1"/>
    <property type="molecule type" value="Genomic_DNA"/>
</dbReference>
<dbReference type="GO" id="GO:0006629">
    <property type="term" value="P:lipid metabolic process"/>
    <property type="evidence" value="ECO:0007669"/>
    <property type="project" value="InterPro"/>
</dbReference>
<protein>
    <recommendedName>
        <fullName evidence="1">PI-PLC Y-box domain-containing protein</fullName>
    </recommendedName>
</protein>
<dbReference type="SMART" id="SM00149">
    <property type="entry name" value="PLCYc"/>
    <property type="match status" value="1"/>
</dbReference>
<dbReference type="AlphaFoldDB" id="A0A8H4R453"/>
<feature type="domain" description="PI-PLC Y-box" evidence="1">
    <location>
        <begin position="120"/>
        <end position="164"/>
    </location>
</feature>
<dbReference type="InterPro" id="IPR001192">
    <property type="entry name" value="PI-PLC_fam"/>
</dbReference>
<dbReference type="GO" id="GO:0048015">
    <property type="term" value="P:phosphatidylinositol-mediated signaling"/>
    <property type="evidence" value="ECO:0007669"/>
    <property type="project" value="TreeGrafter"/>
</dbReference>
<dbReference type="SUPFAM" id="SSF51695">
    <property type="entry name" value="PLC-like phosphodiesterases"/>
    <property type="match status" value="1"/>
</dbReference>
<gene>
    <name evidence="2" type="ORF">D9613_009451</name>
</gene>
<evidence type="ECO:0000259" key="1">
    <source>
        <dbReference type="PROSITE" id="PS50008"/>
    </source>
</evidence>
<dbReference type="InterPro" id="IPR017946">
    <property type="entry name" value="PLC-like_Pdiesterase_TIM-brl"/>
</dbReference>
<evidence type="ECO:0000313" key="2">
    <source>
        <dbReference type="EMBL" id="KAF4622441.1"/>
    </source>
</evidence>
<dbReference type="Proteomes" id="UP000521872">
    <property type="component" value="Unassembled WGS sequence"/>
</dbReference>
<dbReference type="PANTHER" id="PTHR10336:SF169">
    <property type="entry name" value="PHOSPHOINOSITIDE PHOSPHOLIPASE C"/>
    <property type="match status" value="1"/>
</dbReference>
<keyword evidence="3" id="KW-1185">Reference proteome</keyword>
<sequence>MAIYQRVWRWNSISRRALLPGVNGSQQGLLSAVGSKTYILRSCLDPALVERAALADVDTLKEQGNLATHYPAVDCEDEDLVIDDSPEAERIPKNYGTLLSWTRYNEPHQMVRISTPPNVMINISEPDCLALLSHSLSALITHGSAHLRRIFPKGTRIGSSNFNPVYDKGMQVNEAIFVGTPGWVAKPLSLREPRSKMGGRRALAVDIIGISSLPAPNGRAGKTFSTYLKVQLFHSGKDLEWSSKTIKVKHDIQHGADAFFRTDLLREYENDDLAFLRFLVFEDEFGIDDHIAVFFARLCHIVTDNWVLIRLMDMKGKDSGATLLARFTRSEEQ</sequence>
<reference evidence="2 3" key="1">
    <citation type="submission" date="2019-12" db="EMBL/GenBank/DDBJ databases">
        <authorList>
            <person name="Floudas D."/>
            <person name="Bentzer J."/>
            <person name="Ahren D."/>
            <person name="Johansson T."/>
            <person name="Persson P."/>
            <person name="Tunlid A."/>
        </authorList>
    </citation>
    <scope>NUCLEOTIDE SEQUENCE [LARGE SCALE GENOMIC DNA]</scope>
    <source>
        <strain evidence="2 3">CBS 102.39</strain>
    </source>
</reference>
<organism evidence="2 3">
    <name type="scientific">Agrocybe pediades</name>
    <dbReference type="NCBI Taxonomy" id="84607"/>
    <lineage>
        <taxon>Eukaryota</taxon>
        <taxon>Fungi</taxon>
        <taxon>Dikarya</taxon>
        <taxon>Basidiomycota</taxon>
        <taxon>Agaricomycotina</taxon>
        <taxon>Agaricomycetes</taxon>
        <taxon>Agaricomycetidae</taxon>
        <taxon>Agaricales</taxon>
        <taxon>Agaricineae</taxon>
        <taxon>Strophariaceae</taxon>
        <taxon>Agrocybe</taxon>
    </lineage>
</organism>
<dbReference type="PANTHER" id="PTHR10336">
    <property type="entry name" value="PHOSPHOINOSITIDE-SPECIFIC PHOSPHOLIPASE C FAMILY PROTEIN"/>
    <property type="match status" value="1"/>
</dbReference>
<dbReference type="Pfam" id="PF00387">
    <property type="entry name" value="PI-PLC-Y"/>
    <property type="match status" value="1"/>
</dbReference>
<dbReference type="Gene3D" id="3.20.20.190">
    <property type="entry name" value="Phosphatidylinositol (PI) phosphodiesterase"/>
    <property type="match status" value="1"/>
</dbReference>
<evidence type="ECO:0000313" key="3">
    <source>
        <dbReference type="Proteomes" id="UP000521872"/>
    </source>
</evidence>
<proteinExistence type="predicted"/>
<accession>A0A8H4R453</accession>
<dbReference type="PROSITE" id="PS50008">
    <property type="entry name" value="PIPLC_Y_DOMAIN"/>
    <property type="match status" value="1"/>
</dbReference>
<dbReference type="Gene3D" id="2.60.40.150">
    <property type="entry name" value="C2 domain"/>
    <property type="match status" value="1"/>
</dbReference>
<comment type="caution">
    <text evidence="2">The sequence shown here is derived from an EMBL/GenBank/DDBJ whole genome shotgun (WGS) entry which is preliminary data.</text>
</comment>
<dbReference type="InterPro" id="IPR035892">
    <property type="entry name" value="C2_domain_sf"/>
</dbReference>
<dbReference type="GO" id="GO:0051209">
    <property type="term" value="P:release of sequestered calcium ion into cytosol"/>
    <property type="evidence" value="ECO:0007669"/>
    <property type="project" value="TreeGrafter"/>
</dbReference>
<dbReference type="InterPro" id="IPR001711">
    <property type="entry name" value="PLipase_C_Pinositol-sp_Y"/>
</dbReference>
<dbReference type="GO" id="GO:0004435">
    <property type="term" value="F:phosphatidylinositol-4,5-bisphosphate phospholipase C activity"/>
    <property type="evidence" value="ECO:0007669"/>
    <property type="project" value="InterPro"/>
</dbReference>